<sequence length="429" mass="48491">MDHLLRSEKIYLILSEATRRFSPESPMKIIESVYIQTLSKATGISPNNISMELNRLFLDGRVMRVRGRPVIYFTCEDMEKILKKKLPTHEFTGLDSFLEFVQPRSFMEKDKDRAAFPSLDASVSSDFDYLIGSSKSLRAHIESAKAGILYPPHGLHTLITGQTGVGKSHFASAMYDFAKKSNRLSPTAAMVTFNCANYAENPQLLASQLFGYAKGAFTGADSDKPGLVESADKGLLFLDEIHRLNHEGQEKLFLLMDQGVFRRLGETTKTRHADVLIIGATTEPPQSSMLSTFLRRIPLHIELPPLSERSVCERLQLVLFFFWKEAMNLQKRMIIDRKIIVTFVHYNCPSNIGQLATDIQLTCANAYYKHLVERTDSLHIEFDNINRNVALSLFTIGNNSRILDTVLKDCPIVIEKNVTSNDLLSMYLI</sequence>
<dbReference type="Pfam" id="PF00158">
    <property type="entry name" value="Sigma54_activat"/>
    <property type="match status" value="1"/>
</dbReference>
<protein>
    <submittedName>
        <fullName evidence="4">Transcriptional regulator containing an AAA-type ATPase domain and a DNA-binding domain</fullName>
    </submittedName>
</protein>
<keyword evidence="4" id="KW-0238">DNA-binding</keyword>
<dbReference type="EMBL" id="FQZY01000017">
    <property type="protein sequence ID" value="SHJ79816.1"/>
    <property type="molecule type" value="Genomic_DNA"/>
</dbReference>
<evidence type="ECO:0000313" key="5">
    <source>
        <dbReference type="Proteomes" id="UP000184301"/>
    </source>
</evidence>
<dbReference type="Proteomes" id="UP000184301">
    <property type="component" value="Unassembled WGS sequence"/>
</dbReference>
<dbReference type="OrthoDB" id="9765164at2"/>
<dbReference type="AlphaFoldDB" id="A0A1M6M8P1"/>
<dbReference type="InterPro" id="IPR027417">
    <property type="entry name" value="P-loop_NTPase"/>
</dbReference>
<evidence type="ECO:0000256" key="1">
    <source>
        <dbReference type="ARBA" id="ARBA00022741"/>
    </source>
</evidence>
<dbReference type="RefSeq" id="WP_073107477.1">
    <property type="nucleotide sequence ID" value="NZ_FQZY01000017.1"/>
</dbReference>
<dbReference type="Gene3D" id="3.40.50.300">
    <property type="entry name" value="P-loop containing nucleotide triphosphate hydrolases"/>
    <property type="match status" value="1"/>
</dbReference>
<dbReference type="GO" id="GO:0003677">
    <property type="term" value="F:DNA binding"/>
    <property type="evidence" value="ECO:0007669"/>
    <property type="project" value="UniProtKB-KW"/>
</dbReference>
<gene>
    <name evidence="4" type="ORF">SAMN02745243_01408</name>
</gene>
<keyword evidence="1" id="KW-0547">Nucleotide-binding</keyword>
<keyword evidence="5" id="KW-1185">Reference proteome</keyword>
<dbReference type="PROSITE" id="PS50045">
    <property type="entry name" value="SIGMA54_INTERACT_4"/>
    <property type="match status" value="1"/>
</dbReference>
<dbReference type="STRING" id="1121950.SAMN02745243_01408"/>
<reference evidence="4 5" key="1">
    <citation type="submission" date="2016-11" db="EMBL/GenBank/DDBJ databases">
        <authorList>
            <person name="Jaros S."/>
            <person name="Januszkiewicz K."/>
            <person name="Wedrychowicz H."/>
        </authorList>
    </citation>
    <scope>NUCLEOTIDE SEQUENCE [LARGE SCALE GENOMIC DNA]</scope>
    <source>
        <strain evidence="4 5">DSM 15480</strain>
    </source>
</reference>
<name>A0A1M6M8P1_9FIRM</name>
<dbReference type="GO" id="GO:0005524">
    <property type="term" value="F:ATP binding"/>
    <property type="evidence" value="ECO:0007669"/>
    <property type="project" value="UniProtKB-KW"/>
</dbReference>
<dbReference type="PANTHER" id="PTHR32071:SF38">
    <property type="entry name" value="PSP OPERON TRANSCRIPTIONAL ACTIVATOR"/>
    <property type="match status" value="1"/>
</dbReference>
<keyword evidence="2" id="KW-0067">ATP-binding</keyword>
<proteinExistence type="predicted"/>
<evidence type="ECO:0000256" key="2">
    <source>
        <dbReference type="ARBA" id="ARBA00022840"/>
    </source>
</evidence>
<dbReference type="InterPro" id="IPR003593">
    <property type="entry name" value="AAA+_ATPase"/>
</dbReference>
<evidence type="ECO:0000313" key="4">
    <source>
        <dbReference type="EMBL" id="SHJ79816.1"/>
    </source>
</evidence>
<dbReference type="SUPFAM" id="SSF52540">
    <property type="entry name" value="P-loop containing nucleoside triphosphate hydrolases"/>
    <property type="match status" value="1"/>
</dbReference>
<dbReference type="PANTHER" id="PTHR32071">
    <property type="entry name" value="TRANSCRIPTIONAL REGULATORY PROTEIN"/>
    <property type="match status" value="1"/>
</dbReference>
<feature type="domain" description="Sigma-54 factor interaction" evidence="3">
    <location>
        <begin position="130"/>
        <end position="364"/>
    </location>
</feature>
<organism evidence="4 5">
    <name type="scientific">Hespellia stercorisuis DSM 15480</name>
    <dbReference type="NCBI Taxonomy" id="1121950"/>
    <lineage>
        <taxon>Bacteria</taxon>
        <taxon>Bacillati</taxon>
        <taxon>Bacillota</taxon>
        <taxon>Clostridia</taxon>
        <taxon>Lachnospirales</taxon>
        <taxon>Lachnospiraceae</taxon>
        <taxon>Hespellia</taxon>
    </lineage>
</organism>
<evidence type="ECO:0000259" key="3">
    <source>
        <dbReference type="PROSITE" id="PS50045"/>
    </source>
</evidence>
<dbReference type="CDD" id="cd00009">
    <property type="entry name" value="AAA"/>
    <property type="match status" value="1"/>
</dbReference>
<dbReference type="InterPro" id="IPR002078">
    <property type="entry name" value="Sigma_54_int"/>
</dbReference>
<dbReference type="SMART" id="SM00382">
    <property type="entry name" value="AAA"/>
    <property type="match status" value="1"/>
</dbReference>
<accession>A0A1M6M8P1</accession>
<dbReference type="GO" id="GO:0006355">
    <property type="term" value="P:regulation of DNA-templated transcription"/>
    <property type="evidence" value="ECO:0007669"/>
    <property type="project" value="InterPro"/>
</dbReference>